<sequence length="29" mass="3201">MADKTERSSNIQNVPKAGEEVTPKVKTIE</sequence>
<keyword evidence="3" id="KW-1185">Reference proteome</keyword>
<evidence type="ECO:0000256" key="1">
    <source>
        <dbReference type="SAM" id="MobiDB-lite"/>
    </source>
</evidence>
<evidence type="ECO:0000313" key="3">
    <source>
        <dbReference type="Proteomes" id="UP000265520"/>
    </source>
</evidence>
<name>A0A392UI20_9FABA</name>
<evidence type="ECO:0000313" key="2">
    <source>
        <dbReference type="EMBL" id="MCI73263.1"/>
    </source>
</evidence>
<feature type="region of interest" description="Disordered" evidence="1">
    <location>
        <begin position="1"/>
        <end position="29"/>
    </location>
</feature>
<dbReference type="EMBL" id="LXQA010834694">
    <property type="protein sequence ID" value="MCI73263.1"/>
    <property type="molecule type" value="Genomic_DNA"/>
</dbReference>
<feature type="non-terminal residue" evidence="2">
    <location>
        <position position="29"/>
    </location>
</feature>
<reference evidence="2 3" key="1">
    <citation type="journal article" date="2018" name="Front. Plant Sci.">
        <title>Red Clover (Trifolium pratense) and Zigzag Clover (T. medium) - A Picture of Genomic Similarities and Differences.</title>
        <authorList>
            <person name="Dluhosova J."/>
            <person name="Istvanek J."/>
            <person name="Nedelnik J."/>
            <person name="Repkova J."/>
        </authorList>
    </citation>
    <scope>NUCLEOTIDE SEQUENCE [LARGE SCALE GENOMIC DNA]</scope>
    <source>
        <strain evidence="3">cv. 10/8</strain>
        <tissue evidence="2">Leaf</tissue>
    </source>
</reference>
<accession>A0A392UI20</accession>
<protein>
    <submittedName>
        <fullName evidence="2">Uncharacterized protein</fullName>
    </submittedName>
</protein>
<dbReference type="Proteomes" id="UP000265520">
    <property type="component" value="Unassembled WGS sequence"/>
</dbReference>
<comment type="caution">
    <text evidence="2">The sequence shown here is derived from an EMBL/GenBank/DDBJ whole genome shotgun (WGS) entry which is preliminary data.</text>
</comment>
<organism evidence="2 3">
    <name type="scientific">Trifolium medium</name>
    <dbReference type="NCBI Taxonomy" id="97028"/>
    <lineage>
        <taxon>Eukaryota</taxon>
        <taxon>Viridiplantae</taxon>
        <taxon>Streptophyta</taxon>
        <taxon>Embryophyta</taxon>
        <taxon>Tracheophyta</taxon>
        <taxon>Spermatophyta</taxon>
        <taxon>Magnoliopsida</taxon>
        <taxon>eudicotyledons</taxon>
        <taxon>Gunneridae</taxon>
        <taxon>Pentapetalae</taxon>
        <taxon>rosids</taxon>
        <taxon>fabids</taxon>
        <taxon>Fabales</taxon>
        <taxon>Fabaceae</taxon>
        <taxon>Papilionoideae</taxon>
        <taxon>50 kb inversion clade</taxon>
        <taxon>NPAAA clade</taxon>
        <taxon>Hologalegina</taxon>
        <taxon>IRL clade</taxon>
        <taxon>Trifolieae</taxon>
        <taxon>Trifolium</taxon>
    </lineage>
</organism>
<dbReference type="AlphaFoldDB" id="A0A392UI20"/>
<feature type="compositionally biased region" description="Basic and acidic residues" evidence="1">
    <location>
        <begin position="17"/>
        <end position="29"/>
    </location>
</feature>
<proteinExistence type="predicted"/>